<evidence type="ECO:0000256" key="2">
    <source>
        <dbReference type="ARBA" id="ARBA00023015"/>
    </source>
</evidence>
<keyword evidence="4" id="KW-0804">Transcription</keyword>
<evidence type="ECO:0000256" key="4">
    <source>
        <dbReference type="ARBA" id="ARBA00023163"/>
    </source>
</evidence>
<dbReference type="RefSeq" id="WP_264385422.1">
    <property type="nucleotide sequence ID" value="NZ_CP074352.1"/>
</dbReference>
<keyword evidence="7" id="KW-1185">Reference proteome</keyword>
<dbReference type="Gene3D" id="3.40.190.10">
    <property type="entry name" value="Periplasmic binding protein-like II"/>
    <property type="match status" value="2"/>
</dbReference>
<keyword evidence="3" id="KW-0238">DNA-binding</keyword>
<dbReference type="InterPro" id="IPR050389">
    <property type="entry name" value="LysR-type_TF"/>
</dbReference>
<organism evidence="6 7">
    <name type="scientific">Siccibacter colletis</name>
    <dbReference type="NCBI Taxonomy" id="1505757"/>
    <lineage>
        <taxon>Bacteria</taxon>
        <taxon>Pseudomonadati</taxon>
        <taxon>Pseudomonadota</taxon>
        <taxon>Gammaproteobacteria</taxon>
        <taxon>Enterobacterales</taxon>
        <taxon>Enterobacteriaceae</taxon>
        <taxon>Siccibacter</taxon>
    </lineage>
</organism>
<evidence type="ECO:0000256" key="1">
    <source>
        <dbReference type="ARBA" id="ARBA00009437"/>
    </source>
</evidence>
<dbReference type="SUPFAM" id="SSF53850">
    <property type="entry name" value="Periplasmic binding protein-like II"/>
    <property type="match status" value="1"/>
</dbReference>
<dbReference type="InterPro" id="IPR005119">
    <property type="entry name" value="LysR_subst-bd"/>
</dbReference>
<name>A0ABY6JFG5_9ENTR</name>
<evidence type="ECO:0000256" key="3">
    <source>
        <dbReference type="ARBA" id="ARBA00023125"/>
    </source>
</evidence>
<dbReference type="EMBL" id="CP074352">
    <property type="protein sequence ID" value="UYU32540.1"/>
    <property type="molecule type" value="Genomic_DNA"/>
</dbReference>
<dbReference type="PANTHER" id="PTHR30118">
    <property type="entry name" value="HTH-TYPE TRANSCRIPTIONAL REGULATOR LEUO-RELATED"/>
    <property type="match status" value="1"/>
</dbReference>
<evidence type="ECO:0000313" key="7">
    <source>
        <dbReference type="Proteomes" id="UP001156318"/>
    </source>
</evidence>
<gene>
    <name evidence="6" type="ORF">KFZ77_03195</name>
</gene>
<protein>
    <recommendedName>
        <fullName evidence="5">LysR substrate-binding domain-containing protein</fullName>
    </recommendedName>
</protein>
<feature type="domain" description="LysR substrate-binding" evidence="5">
    <location>
        <begin position="51"/>
        <end position="225"/>
    </location>
</feature>
<comment type="similarity">
    <text evidence="1">Belongs to the LysR transcriptional regulatory family.</text>
</comment>
<dbReference type="PANTHER" id="PTHR30118:SF6">
    <property type="entry name" value="HTH-TYPE TRANSCRIPTIONAL REGULATOR LEUO"/>
    <property type="match status" value="1"/>
</dbReference>
<dbReference type="Pfam" id="PF03466">
    <property type="entry name" value="LysR_substrate"/>
    <property type="match status" value="1"/>
</dbReference>
<sequence>MASTLEQPQRPGVMQELTILGNDINEQYYFSQLFDYEPFTRYLIKYCSTTPQNPQHHKESLTSGTADMALTLKPLVDNAVENVAIEHFHDYCVVCALHNPLAELPDLTLYNFFSFPHAVYQSDALPVLAEGKRNTILPELNSARSRRIGYRTDSINGLISAVENSSCIAVLPYRLARFFQIQKKYSIALLALPEELKFSSQTLYANWYRKNRHLADVKEIVAMMQTIASFRKW</sequence>
<evidence type="ECO:0000259" key="5">
    <source>
        <dbReference type="Pfam" id="PF03466"/>
    </source>
</evidence>
<accession>A0ABY6JFG5</accession>
<evidence type="ECO:0000313" key="6">
    <source>
        <dbReference type="EMBL" id="UYU32540.1"/>
    </source>
</evidence>
<proteinExistence type="inferred from homology"/>
<reference evidence="6 7" key="1">
    <citation type="submission" date="2021-05" db="EMBL/GenBank/DDBJ databases">
        <title>Isolation, identification, and the growth promoting effects of Pantoea dispersa strain YSD J2 from the aboveground leaves of Cyperus esculentus L.Var. Sativus.</title>
        <authorList>
            <person name="Wang S."/>
            <person name="Tang X.M."/>
            <person name="Huang Y.N."/>
        </authorList>
    </citation>
    <scope>NUCLEOTIDE SEQUENCE [LARGE SCALE GENOMIC DNA]</scope>
    <source>
        <strain evidence="7">YSD YN2</strain>
    </source>
</reference>
<dbReference type="Proteomes" id="UP001156318">
    <property type="component" value="Chromosome"/>
</dbReference>
<keyword evidence="2" id="KW-0805">Transcription regulation</keyword>